<dbReference type="AlphaFoldDB" id="A0A9W2YVH5"/>
<dbReference type="GeneID" id="129922862"/>
<dbReference type="RefSeq" id="XP_055866717.1">
    <property type="nucleotide sequence ID" value="XM_056010742.1"/>
</dbReference>
<dbReference type="Proteomes" id="UP001165740">
    <property type="component" value="Chromosome 14"/>
</dbReference>
<sequence length="161" mass="19101">MCYIFGQDKMYFMYPLLIFCTVTPLVKLENVTSKLHEYTAATFLMIDQTIELIGQVTVQNKPYGEDNHLYLEFKTNKSKEFLQFSVLFLNKCDHKNKTFYCVQKGKLFQIYAYIHVKEDFNQSTWRLKGLYNEIEFESEVITLPTIKRLSDKCCSRSPLKR</sequence>
<organism evidence="1 2">
    <name type="scientific">Biomphalaria glabrata</name>
    <name type="common">Bloodfluke planorb</name>
    <name type="synonym">Freshwater snail</name>
    <dbReference type="NCBI Taxonomy" id="6526"/>
    <lineage>
        <taxon>Eukaryota</taxon>
        <taxon>Metazoa</taxon>
        <taxon>Spiralia</taxon>
        <taxon>Lophotrochozoa</taxon>
        <taxon>Mollusca</taxon>
        <taxon>Gastropoda</taxon>
        <taxon>Heterobranchia</taxon>
        <taxon>Euthyneura</taxon>
        <taxon>Panpulmonata</taxon>
        <taxon>Hygrophila</taxon>
        <taxon>Lymnaeoidea</taxon>
        <taxon>Planorbidae</taxon>
        <taxon>Biomphalaria</taxon>
    </lineage>
</organism>
<name>A0A9W2YVH5_BIOGL</name>
<evidence type="ECO:0000313" key="1">
    <source>
        <dbReference type="Proteomes" id="UP001165740"/>
    </source>
</evidence>
<gene>
    <name evidence="2" type="primary">LOC129922862</name>
</gene>
<keyword evidence="1" id="KW-1185">Reference proteome</keyword>
<proteinExistence type="predicted"/>
<evidence type="ECO:0000313" key="2">
    <source>
        <dbReference type="RefSeq" id="XP_055866717.1"/>
    </source>
</evidence>
<reference evidence="2" key="1">
    <citation type="submission" date="2025-08" db="UniProtKB">
        <authorList>
            <consortium name="RefSeq"/>
        </authorList>
    </citation>
    <scope>IDENTIFICATION</scope>
</reference>
<accession>A0A9W2YVH5</accession>
<protein>
    <submittedName>
        <fullName evidence="2">Uncharacterized protein LOC129922862 isoform X1</fullName>
    </submittedName>
</protein>